<dbReference type="OrthoDB" id="3786150at2759"/>
<organism evidence="1 2">
    <name type="scientific">Didymella pomorum</name>
    <dbReference type="NCBI Taxonomy" id="749634"/>
    <lineage>
        <taxon>Eukaryota</taxon>
        <taxon>Fungi</taxon>
        <taxon>Dikarya</taxon>
        <taxon>Ascomycota</taxon>
        <taxon>Pezizomycotina</taxon>
        <taxon>Dothideomycetes</taxon>
        <taxon>Pleosporomycetidae</taxon>
        <taxon>Pleosporales</taxon>
        <taxon>Pleosporineae</taxon>
        <taxon>Didymellaceae</taxon>
        <taxon>Didymella</taxon>
    </lineage>
</organism>
<reference evidence="1" key="1">
    <citation type="submission" date="2022-10" db="EMBL/GenBank/DDBJ databases">
        <title>Tapping the CABI collections for fungal endophytes: first genome assemblies for Collariella, Neodidymelliopsis, Ascochyta clinopodiicola, Didymella pomorum, Didymosphaeria variabile, Neocosmospora piperis and Neocucurbitaria cava.</title>
        <authorList>
            <person name="Hill R."/>
        </authorList>
    </citation>
    <scope>NUCLEOTIDE SEQUENCE</scope>
    <source>
        <strain evidence="1">IMI 355091</strain>
    </source>
</reference>
<dbReference type="Proteomes" id="UP001140510">
    <property type="component" value="Unassembled WGS sequence"/>
</dbReference>
<accession>A0A9W8ZF81</accession>
<name>A0A9W8ZF81_9PLEO</name>
<gene>
    <name evidence="1" type="ORF">N0V91_006369</name>
</gene>
<evidence type="ECO:0000313" key="1">
    <source>
        <dbReference type="EMBL" id="KAJ4403669.1"/>
    </source>
</evidence>
<evidence type="ECO:0000313" key="2">
    <source>
        <dbReference type="Proteomes" id="UP001140510"/>
    </source>
</evidence>
<dbReference type="AlphaFoldDB" id="A0A9W8ZF81"/>
<proteinExistence type="predicted"/>
<sequence length="105" mass="11438">MPENVGAVIHPKTTQVTDEPLSDIIMDTQPATLAQTNLIETQTTVVTEVASESSQLEVAPVVQQPLEPAQSVVTQVVADEEFVEKPARDMEIDENYEEGDLNGVF</sequence>
<keyword evidence="2" id="KW-1185">Reference proteome</keyword>
<comment type="caution">
    <text evidence="1">The sequence shown here is derived from an EMBL/GenBank/DDBJ whole genome shotgun (WGS) entry which is preliminary data.</text>
</comment>
<dbReference type="EMBL" id="JAPEVA010000049">
    <property type="protein sequence ID" value="KAJ4403669.1"/>
    <property type="molecule type" value="Genomic_DNA"/>
</dbReference>
<protein>
    <submittedName>
        <fullName evidence="1">Uncharacterized protein</fullName>
    </submittedName>
</protein>